<dbReference type="PRINTS" id="PR01262">
    <property type="entry name" value="INNEXIN"/>
</dbReference>
<dbReference type="Pfam" id="PF00876">
    <property type="entry name" value="Innexin"/>
    <property type="match status" value="1"/>
</dbReference>
<dbReference type="Proteomes" id="UP001195483">
    <property type="component" value="Unassembled WGS sequence"/>
</dbReference>
<evidence type="ECO:0000313" key="10">
    <source>
        <dbReference type="EMBL" id="KAK3600967.1"/>
    </source>
</evidence>
<gene>
    <name evidence="9" type="primary">inx</name>
    <name evidence="10" type="ORF">CHS0354_004182</name>
</gene>
<dbReference type="InterPro" id="IPR000990">
    <property type="entry name" value="Innexin"/>
</dbReference>
<evidence type="ECO:0000256" key="9">
    <source>
        <dbReference type="RuleBase" id="RU010713"/>
    </source>
</evidence>
<dbReference type="GO" id="GO:0005886">
    <property type="term" value="C:plasma membrane"/>
    <property type="evidence" value="ECO:0007669"/>
    <property type="project" value="UniProtKB-SubCell"/>
</dbReference>
<dbReference type="PANTHER" id="PTHR11893">
    <property type="entry name" value="INNEXIN"/>
    <property type="match status" value="1"/>
</dbReference>
<keyword evidence="11" id="KW-1185">Reference proteome</keyword>
<sequence length="403" mass="47872">MSVAAIIGGWATWAKLRGNDDDDWCDRLNHVYTVVLVIIFALFTGGGQYIGEPIQCWCPATFTGTYVAYTKSYCWIKNTYYTPMHESIPLDEKERERREITYYQWVPIILLFMAFLFKVPNMFWRMLSGYSGINLNKIVDMTGSTQIGDPDKRDTTVKHIAMYLDRWLEHNREYHWNILVRMRQKASRLCFLCNKREGTFLTGLYLLTKVLYVANVISQFFILNAFMGGFYSMWGFEAIDSLAREYEMKESLRFPRVTLCDFEIRQLQNIQPWTVQCVLPINLFNEKIFLFLWFWYIIVATSTCGNFIFWIWRTFFRMNRSRYIRKYLKISEKLHGDADRKLCQKFADTHLRDDGIFVLRLVGKNSSDILLTDLVSQMWEIYRDKPMIRKALSNESDHRDTYA</sequence>
<evidence type="ECO:0000256" key="4">
    <source>
        <dbReference type="ARBA" id="ARBA00022692"/>
    </source>
</evidence>
<feature type="transmembrane region" description="Helical" evidence="9">
    <location>
        <begin position="210"/>
        <end position="234"/>
    </location>
</feature>
<proteinExistence type="inferred from homology"/>
<name>A0AAE0SZD7_9BIVA</name>
<dbReference type="GO" id="GO:0034220">
    <property type="term" value="P:monoatomic ion transmembrane transport"/>
    <property type="evidence" value="ECO:0007669"/>
    <property type="project" value="UniProtKB-KW"/>
</dbReference>
<keyword evidence="5 9" id="KW-1133">Transmembrane helix</keyword>
<feature type="transmembrane region" description="Helical" evidence="9">
    <location>
        <begin position="31"/>
        <end position="50"/>
    </location>
</feature>
<comment type="caution">
    <text evidence="10">The sequence shown here is derived from an EMBL/GenBank/DDBJ whole genome shotgun (WGS) entry which is preliminary data.</text>
</comment>
<accession>A0AAE0SZD7</accession>
<keyword evidence="3" id="KW-1003">Cell membrane</keyword>
<dbReference type="PANTHER" id="PTHR11893:SF36">
    <property type="entry name" value="INNEXIN-5"/>
    <property type="match status" value="1"/>
</dbReference>
<evidence type="ECO:0000256" key="6">
    <source>
        <dbReference type="ARBA" id="ARBA00023065"/>
    </source>
</evidence>
<evidence type="ECO:0000256" key="3">
    <source>
        <dbReference type="ARBA" id="ARBA00022475"/>
    </source>
</evidence>
<organism evidence="10 11">
    <name type="scientific">Potamilus streckersoni</name>
    <dbReference type="NCBI Taxonomy" id="2493646"/>
    <lineage>
        <taxon>Eukaryota</taxon>
        <taxon>Metazoa</taxon>
        <taxon>Spiralia</taxon>
        <taxon>Lophotrochozoa</taxon>
        <taxon>Mollusca</taxon>
        <taxon>Bivalvia</taxon>
        <taxon>Autobranchia</taxon>
        <taxon>Heteroconchia</taxon>
        <taxon>Palaeoheterodonta</taxon>
        <taxon>Unionida</taxon>
        <taxon>Unionoidea</taxon>
        <taxon>Unionidae</taxon>
        <taxon>Ambleminae</taxon>
        <taxon>Lampsilini</taxon>
        <taxon>Potamilus</taxon>
    </lineage>
</organism>
<feature type="transmembrane region" description="Helical" evidence="9">
    <location>
        <begin position="100"/>
        <end position="117"/>
    </location>
</feature>
<evidence type="ECO:0000256" key="5">
    <source>
        <dbReference type="ARBA" id="ARBA00022989"/>
    </source>
</evidence>
<keyword evidence="4 9" id="KW-0812">Transmembrane</keyword>
<reference evidence="10" key="3">
    <citation type="submission" date="2023-05" db="EMBL/GenBank/DDBJ databases">
        <authorList>
            <person name="Smith C.H."/>
        </authorList>
    </citation>
    <scope>NUCLEOTIDE SEQUENCE</scope>
    <source>
        <strain evidence="10">CHS0354</strain>
        <tissue evidence="10">Mantle</tissue>
    </source>
</reference>
<evidence type="ECO:0000313" key="11">
    <source>
        <dbReference type="Proteomes" id="UP001195483"/>
    </source>
</evidence>
<keyword evidence="7 9" id="KW-0472">Membrane</keyword>
<keyword evidence="8 9" id="KW-0407">Ion channel</keyword>
<protein>
    <recommendedName>
        <fullName evidence="9">Innexin</fullName>
    </recommendedName>
</protein>
<feature type="transmembrane region" description="Helical" evidence="9">
    <location>
        <begin position="288"/>
        <end position="312"/>
    </location>
</feature>
<reference evidence="10" key="2">
    <citation type="journal article" date="2021" name="Genome Biol. Evol.">
        <title>Developing a high-quality reference genome for a parasitic bivalve with doubly uniparental inheritance (Bivalvia: Unionida).</title>
        <authorList>
            <person name="Smith C.H."/>
        </authorList>
    </citation>
    <scope>NUCLEOTIDE SEQUENCE</scope>
    <source>
        <strain evidence="10">CHS0354</strain>
        <tissue evidence="10">Mantle</tissue>
    </source>
</reference>
<keyword evidence="6 9" id="KW-0406">Ion transport</keyword>
<dbReference type="PROSITE" id="PS51013">
    <property type="entry name" value="PANNEXIN"/>
    <property type="match status" value="1"/>
</dbReference>
<dbReference type="EMBL" id="JAEAOA010000317">
    <property type="protein sequence ID" value="KAK3600967.1"/>
    <property type="molecule type" value="Genomic_DNA"/>
</dbReference>
<comment type="similarity">
    <text evidence="9">Belongs to the pannexin family.</text>
</comment>
<evidence type="ECO:0000256" key="8">
    <source>
        <dbReference type="ARBA" id="ARBA00023303"/>
    </source>
</evidence>
<evidence type="ECO:0000256" key="7">
    <source>
        <dbReference type="ARBA" id="ARBA00023136"/>
    </source>
</evidence>
<comment type="function">
    <text evidence="9">Structural component of the gap junctions.</text>
</comment>
<reference evidence="10" key="1">
    <citation type="journal article" date="2021" name="Genome Biol. Evol.">
        <title>A High-Quality Reference Genome for a Parasitic Bivalve with Doubly Uniparental Inheritance (Bivalvia: Unionida).</title>
        <authorList>
            <person name="Smith C.H."/>
        </authorList>
    </citation>
    <scope>NUCLEOTIDE SEQUENCE</scope>
    <source>
        <strain evidence="10">CHS0354</strain>
    </source>
</reference>
<keyword evidence="2 9" id="KW-0813">Transport</keyword>
<dbReference type="GO" id="GO:0005921">
    <property type="term" value="C:gap junction"/>
    <property type="evidence" value="ECO:0007669"/>
    <property type="project" value="UniProtKB-UniRule"/>
</dbReference>
<evidence type="ECO:0000256" key="1">
    <source>
        <dbReference type="ARBA" id="ARBA00004651"/>
    </source>
</evidence>
<evidence type="ECO:0000256" key="2">
    <source>
        <dbReference type="ARBA" id="ARBA00022448"/>
    </source>
</evidence>
<dbReference type="AlphaFoldDB" id="A0AAE0SZD7"/>
<comment type="subcellular location">
    <subcellularLocation>
        <location evidence="1 9">Cell membrane</location>
        <topology evidence="1 9">Multi-pass membrane protein</topology>
    </subcellularLocation>
</comment>